<gene>
    <name evidence="2" type="ORF">QYM36_002399</name>
</gene>
<sequence length="237" mass="27282">MKSKGFKRSEFIFKTIMKHFSEKELQDNLKIHDLVEAISRATTRATIVYANGDQSLSEIEQQFKDTPKIMPEDGYKKHYANGISYLGSALSFDLPSTSKYKRSKGRFKVSNQKVIDLYNDDTEMANMKTVELKNKYRNELAVQIPKYKELLGGYRGSQHGNQRALDSERRRDYAKGGDSAVAEEAVAERIELYIPGRILQIDPITLTDSDETRLVRWAGREEYRLIIVSEYIIVDHT</sequence>
<feature type="region of interest" description="Disordered" evidence="1">
    <location>
        <begin position="153"/>
        <end position="172"/>
    </location>
</feature>
<comment type="caution">
    <text evidence="2">The sequence shown here is derived from an EMBL/GenBank/DDBJ whole genome shotgun (WGS) entry which is preliminary data.</text>
</comment>
<reference evidence="2" key="1">
    <citation type="submission" date="2023-07" db="EMBL/GenBank/DDBJ databases">
        <title>Chromosome-level genome assembly of Artemia franciscana.</title>
        <authorList>
            <person name="Jo E."/>
        </authorList>
    </citation>
    <scope>NUCLEOTIDE SEQUENCE</scope>
    <source>
        <tissue evidence="2">Whole body</tissue>
    </source>
</reference>
<dbReference type="AlphaFoldDB" id="A0AA88LEX8"/>
<evidence type="ECO:0000313" key="3">
    <source>
        <dbReference type="Proteomes" id="UP001187531"/>
    </source>
</evidence>
<evidence type="ECO:0000313" key="2">
    <source>
        <dbReference type="EMBL" id="KAK2724034.1"/>
    </source>
</evidence>
<dbReference type="Proteomes" id="UP001187531">
    <property type="component" value="Unassembled WGS sequence"/>
</dbReference>
<organism evidence="2 3">
    <name type="scientific">Artemia franciscana</name>
    <name type="common">Brine shrimp</name>
    <name type="synonym">Artemia sanfranciscana</name>
    <dbReference type="NCBI Taxonomy" id="6661"/>
    <lineage>
        <taxon>Eukaryota</taxon>
        <taxon>Metazoa</taxon>
        <taxon>Ecdysozoa</taxon>
        <taxon>Arthropoda</taxon>
        <taxon>Crustacea</taxon>
        <taxon>Branchiopoda</taxon>
        <taxon>Anostraca</taxon>
        <taxon>Artemiidae</taxon>
        <taxon>Artemia</taxon>
    </lineage>
</organism>
<keyword evidence="3" id="KW-1185">Reference proteome</keyword>
<dbReference type="EMBL" id="JAVRJZ010000004">
    <property type="protein sequence ID" value="KAK2724034.1"/>
    <property type="molecule type" value="Genomic_DNA"/>
</dbReference>
<evidence type="ECO:0000256" key="1">
    <source>
        <dbReference type="SAM" id="MobiDB-lite"/>
    </source>
</evidence>
<accession>A0AA88LEX8</accession>
<proteinExistence type="predicted"/>
<name>A0AA88LEX8_ARTSF</name>
<protein>
    <submittedName>
        <fullName evidence="2">Uncharacterized protein</fullName>
    </submittedName>
</protein>